<feature type="domain" description="Aminoglycoside phosphotransferase" evidence="1">
    <location>
        <begin position="15"/>
        <end position="196"/>
    </location>
</feature>
<dbReference type="Gene3D" id="3.90.1200.10">
    <property type="match status" value="1"/>
</dbReference>
<dbReference type="RefSeq" id="WP_166187871.1">
    <property type="nucleotide sequence ID" value="NZ_CP049811.1"/>
</dbReference>
<dbReference type="EMBL" id="CP049811">
    <property type="protein sequence ID" value="QIK39573.1"/>
    <property type="molecule type" value="Genomic_DNA"/>
</dbReference>
<dbReference type="KEGG" id="mon:G8E03_01620"/>
<organism evidence="2 3">
    <name type="scientific">Pontivivens nitratireducens</name>
    <dbReference type="NCBI Taxonomy" id="2758038"/>
    <lineage>
        <taxon>Bacteria</taxon>
        <taxon>Pseudomonadati</taxon>
        <taxon>Pseudomonadota</taxon>
        <taxon>Alphaproteobacteria</taxon>
        <taxon>Rhodobacterales</taxon>
        <taxon>Paracoccaceae</taxon>
        <taxon>Pontivivens</taxon>
    </lineage>
</organism>
<name>A0A6G7VHK0_9RHOB</name>
<dbReference type="SUPFAM" id="SSF56112">
    <property type="entry name" value="Protein kinase-like (PK-like)"/>
    <property type="match status" value="1"/>
</dbReference>
<sequence length="265" mass="28618">MTSLSGIRAEIGGRWTPLSGGLSHHVWRVAVPGAPDLTVRMTDGTAAPPLFARDPDAEWLALTALEGTRLAPRPVRRYPHAVVAEYVAGTIWNGDFPAAAATLRALHARKAPKGLPEAPRCAVEAGRGILMHCKDRSLSAAMPDSSPLTGPEVFLHGDPAPGNIVMRRGQAHLIDWQCPSRGPALHDVAMFLSPAMQILGRGRVATSAECDAFHKAYGPIPDTTIAPLHWRMACHCQWRIEQGHDAYRPALQAELTALARSTRPR</sequence>
<proteinExistence type="predicted"/>
<dbReference type="AlphaFoldDB" id="A0A6G7VHK0"/>
<evidence type="ECO:0000313" key="2">
    <source>
        <dbReference type="EMBL" id="QIK39573.1"/>
    </source>
</evidence>
<evidence type="ECO:0000259" key="1">
    <source>
        <dbReference type="Pfam" id="PF01636"/>
    </source>
</evidence>
<keyword evidence="3" id="KW-1185">Reference proteome</keyword>
<keyword evidence="2" id="KW-0808">Transferase</keyword>
<dbReference type="InterPro" id="IPR002575">
    <property type="entry name" value="Aminoglycoside_PTrfase"/>
</dbReference>
<reference evidence="2 3" key="1">
    <citation type="submission" date="2020-03" db="EMBL/GenBank/DDBJ databases">
        <title>Complete genome sequence of Monaibacterium sp. ALG8 with diverse plasmids.</title>
        <authorList>
            <person name="Sun C."/>
        </authorList>
    </citation>
    <scope>NUCLEOTIDE SEQUENCE [LARGE SCALE GENOMIC DNA]</scope>
    <source>
        <strain evidence="2 3">ALG8</strain>
    </source>
</reference>
<dbReference type="Proteomes" id="UP000500791">
    <property type="component" value="Chromosome"/>
</dbReference>
<gene>
    <name evidence="2" type="ORF">G8E03_01620</name>
</gene>
<protein>
    <submittedName>
        <fullName evidence="2">Aminoglycoside phosphotransferase family protein</fullName>
    </submittedName>
</protein>
<dbReference type="GO" id="GO:0016740">
    <property type="term" value="F:transferase activity"/>
    <property type="evidence" value="ECO:0007669"/>
    <property type="project" value="UniProtKB-KW"/>
</dbReference>
<accession>A0A6G7VHK0</accession>
<dbReference type="InterPro" id="IPR011009">
    <property type="entry name" value="Kinase-like_dom_sf"/>
</dbReference>
<dbReference type="Pfam" id="PF01636">
    <property type="entry name" value="APH"/>
    <property type="match status" value="1"/>
</dbReference>
<evidence type="ECO:0000313" key="3">
    <source>
        <dbReference type="Proteomes" id="UP000500791"/>
    </source>
</evidence>